<evidence type="ECO:0000256" key="9">
    <source>
        <dbReference type="ARBA" id="ARBA00022932"/>
    </source>
</evidence>
<dbReference type="PRINTS" id="PR00300">
    <property type="entry name" value="CLPPROTEASEA"/>
</dbReference>
<dbReference type="InterPro" id="IPR012763">
    <property type="entry name" value="DNA_pol_III_sug/sutau_N"/>
</dbReference>
<dbReference type="Gene3D" id="3.40.50.300">
    <property type="entry name" value="P-loop containing nucleotide triphosphate hydrolases"/>
    <property type="match status" value="1"/>
</dbReference>
<dbReference type="InterPro" id="IPR008921">
    <property type="entry name" value="DNA_pol3_clamp-load_cplx_C"/>
</dbReference>
<evidence type="ECO:0000256" key="4">
    <source>
        <dbReference type="ARBA" id="ARBA00022705"/>
    </source>
</evidence>
<comment type="subunit">
    <text evidence="11">DNA polymerase III contains a core (composed of alpha, epsilon and theta chains) that associates with a tau subunit. This core dimerizes to form the POLIII' complex. PolIII' associates with the gamma complex (composed of gamma, delta, delta', psi and chi chains) and with the beta chain to form the complete DNA polymerase III complex.</text>
</comment>
<dbReference type="InterPro" id="IPR050238">
    <property type="entry name" value="DNA_Rep/Repair_Clamp_Loader"/>
</dbReference>
<evidence type="ECO:0000256" key="11">
    <source>
        <dbReference type="RuleBase" id="RU364063"/>
    </source>
</evidence>
<evidence type="ECO:0000313" key="14">
    <source>
        <dbReference type="EMBL" id="GAB1251274.1"/>
    </source>
</evidence>
<comment type="catalytic activity">
    <reaction evidence="10 11">
        <text>DNA(n) + a 2'-deoxyribonucleoside 5'-triphosphate = DNA(n+1) + diphosphate</text>
        <dbReference type="Rhea" id="RHEA:22508"/>
        <dbReference type="Rhea" id="RHEA-COMP:17339"/>
        <dbReference type="Rhea" id="RHEA-COMP:17340"/>
        <dbReference type="ChEBI" id="CHEBI:33019"/>
        <dbReference type="ChEBI" id="CHEBI:61560"/>
        <dbReference type="ChEBI" id="CHEBI:173112"/>
        <dbReference type="EC" id="2.7.7.7"/>
    </reaction>
</comment>
<dbReference type="NCBIfam" id="NF004046">
    <property type="entry name" value="PRK05563.1"/>
    <property type="match status" value="1"/>
</dbReference>
<keyword evidence="6 11" id="KW-0547">Nucleotide-binding</keyword>
<name>A0ABQ0E0P0_9PORP</name>
<dbReference type="InterPro" id="IPR001270">
    <property type="entry name" value="ClpA/B"/>
</dbReference>
<dbReference type="SMART" id="SM00382">
    <property type="entry name" value="AAA"/>
    <property type="match status" value="1"/>
</dbReference>
<dbReference type="NCBIfam" id="TIGR02397">
    <property type="entry name" value="dnaX_nterm"/>
    <property type="match status" value="1"/>
</dbReference>
<evidence type="ECO:0000256" key="8">
    <source>
        <dbReference type="ARBA" id="ARBA00022840"/>
    </source>
</evidence>
<keyword evidence="2 11" id="KW-0808">Transferase</keyword>
<dbReference type="CDD" id="cd18137">
    <property type="entry name" value="HLD_clamp_pol_III_gamma_tau"/>
    <property type="match status" value="1"/>
</dbReference>
<dbReference type="EMBL" id="BAAFSF010000001">
    <property type="protein sequence ID" value="GAB1251274.1"/>
    <property type="molecule type" value="Genomic_DNA"/>
</dbReference>
<dbReference type="Pfam" id="PF22608">
    <property type="entry name" value="DNAX_ATPase_lid"/>
    <property type="match status" value="1"/>
</dbReference>
<dbReference type="RefSeq" id="WP_411915088.1">
    <property type="nucleotide sequence ID" value="NZ_BAAFSF010000001.1"/>
</dbReference>
<dbReference type="Pfam" id="PF13177">
    <property type="entry name" value="DNA_pol3_delta2"/>
    <property type="match status" value="1"/>
</dbReference>
<proteinExistence type="inferred from homology"/>
<evidence type="ECO:0000256" key="1">
    <source>
        <dbReference type="ARBA" id="ARBA00006360"/>
    </source>
</evidence>
<reference evidence="14 15" key="1">
    <citation type="journal article" date="2025" name="Int. J. Syst. Evol. Microbiol.">
        <title>Desulfovibrio falkowii sp. nov., Porphyromonas miyakawae sp. nov., Mediterraneibacter flintii sp. nov. and Owariibacterium komagatae gen. nov., sp. nov., isolated from human faeces.</title>
        <authorList>
            <person name="Hamaguchi T."/>
            <person name="Ohara M."/>
            <person name="Hisatomi A."/>
            <person name="Sekiguchi K."/>
            <person name="Takeda J.I."/>
            <person name="Ueyama J."/>
            <person name="Ito M."/>
            <person name="Nishiwaki H."/>
            <person name="Ogi T."/>
            <person name="Hirayama M."/>
            <person name="Ohkuma M."/>
            <person name="Sakamoto M."/>
            <person name="Ohno K."/>
        </authorList>
    </citation>
    <scope>NUCLEOTIDE SEQUENCE [LARGE SCALE GENOMIC DNA]</scope>
    <source>
        <strain evidence="14 15">13CB11C</strain>
    </source>
</reference>
<evidence type="ECO:0000256" key="7">
    <source>
        <dbReference type="ARBA" id="ARBA00022833"/>
    </source>
</evidence>
<comment type="caution">
    <text evidence="14">The sequence shown here is derived from an EMBL/GenBank/DDBJ whole genome shotgun (WGS) entry which is preliminary data.</text>
</comment>
<evidence type="ECO:0000313" key="15">
    <source>
        <dbReference type="Proteomes" id="UP001628220"/>
    </source>
</evidence>
<evidence type="ECO:0000256" key="12">
    <source>
        <dbReference type="SAM" id="MobiDB-lite"/>
    </source>
</evidence>
<dbReference type="InterPro" id="IPR027417">
    <property type="entry name" value="P-loop_NTPase"/>
</dbReference>
<dbReference type="PANTHER" id="PTHR11669:SF0">
    <property type="entry name" value="PROTEIN STICHEL-LIKE 2"/>
    <property type="match status" value="1"/>
</dbReference>
<feature type="region of interest" description="Disordered" evidence="12">
    <location>
        <begin position="373"/>
        <end position="427"/>
    </location>
</feature>
<gene>
    <name evidence="11" type="primary">dnaX</name>
    <name evidence="14" type="ORF">Tsumi_03780</name>
</gene>
<keyword evidence="8 11" id="KW-0067">ATP-binding</keyword>
<keyword evidence="15" id="KW-1185">Reference proteome</keyword>
<keyword evidence="3 11" id="KW-0548">Nucleotidyltransferase</keyword>
<dbReference type="Proteomes" id="UP001628220">
    <property type="component" value="Unassembled WGS sequence"/>
</dbReference>
<comment type="function">
    <text evidence="11">DNA polymerase III is a complex, multichain enzyme responsible for most of the replicative synthesis in bacteria. This DNA polymerase also exhibits 3' to 5' exonuclease activity.</text>
</comment>
<keyword evidence="4 11" id="KW-0235">DNA replication</keyword>
<dbReference type="Gene3D" id="1.20.272.10">
    <property type="match status" value="1"/>
</dbReference>
<dbReference type="EC" id="2.7.7.7" evidence="11"/>
<protein>
    <recommendedName>
        <fullName evidence="11">DNA polymerase III subunit gamma/tau</fullName>
        <ecNumber evidence="11">2.7.7.7</ecNumber>
    </recommendedName>
</protein>
<dbReference type="InterPro" id="IPR045085">
    <property type="entry name" value="HLD_clamp_pol_III_gamma_tau"/>
</dbReference>
<dbReference type="InterPro" id="IPR022754">
    <property type="entry name" value="DNA_pol_III_gamma-3"/>
</dbReference>
<dbReference type="InterPro" id="IPR003593">
    <property type="entry name" value="AAA+_ATPase"/>
</dbReference>
<evidence type="ECO:0000256" key="3">
    <source>
        <dbReference type="ARBA" id="ARBA00022695"/>
    </source>
</evidence>
<dbReference type="SUPFAM" id="SSF52540">
    <property type="entry name" value="P-loop containing nucleoside triphosphate hydrolases"/>
    <property type="match status" value="1"/>
</dbReference>
<dbReference type="Pfam" id="PF12169">
    <property type="entry name" value="DNA_pol3_gamma3"/>
    <property type="match status" value="1"/>
</dbReference>
<dbReference type="PANTHER" id="PTHR11669">
    <property type="entry name" value="REPLICATION FACTOR C / DNA POLYMERASE III GAMMA-TAU SUBUNIT"/>
    <property type="match status" value="1"/>
</dbReference>
<dbReference type="SUPFAM" id="SSF48019">
    <property type="entry name" value="post-AAA+ oligomerization domain-like"/>
    <property type="match status" value="1"/>
</dbReference>
<dbReference type="CDD" id="cd00009">
    <property type="entry name" value="AAA"/>
    <property type="match status" value="1"/>
</dbReference>
<evidence type="ECO:0000256" key="10">
    <source>
        <dbReference type="ARBA" id="ARBA00049244"/>
    </source>
</evidence>
<keyword evidence="9 11" id="KW-0239">DNA-directed DNA polymerase</keyword>
<keyword evidence="7" id="KW-0862">Zinc</keyword>
<evidence type="ECO:0000256" key="6">
    <source>
        <dbReference type="ARBA" id="ARBA00022741"/>
    </source>
</evidence>
<evidence type="ECO:0000256" key="2">
    <source>
        <dbReference type="ARBA" id="ARBA00022679"/>
    </source>
</evidence>
<feature type="domain" description="AAA+ ATPase" evidence="13">
    <location>
        <begin position="39"/>
        <end position="182"/>
    </location>
</feature>
<keyword evidence="5" id="KW-0479">Metal-binding</keyword>
<comment type="similarity">
    <text evidence="1 11">Belongs to the DnaX/STICHEL family.</text>
</comment>
<evidence type="ECO:0000256" key="5">
    <source>
        <dbReference type="ARBA" id="ARBA00022723"/>
    </source>
</evidence>
<organism evidence="14 15">
    <name type="scientific">Porphyromonas miyakawae</name>
    <dbReference type="NCBI Taxonomy" id="3137470"/>
    <lineage>
        <taxon>Bacteria</taxon>
        <taxon>Pseudomonadati</taxon>
        <taxon>Bacteroidota</taxon>
        <taxon>Bacteroidia</taxon>
        <taxon>Bacteroidales</taxon>
        <taxon>Porphyromonadaceae</taxon>
        <taxon>Porphyromonas</taxon>
    </lineage>
</organism>
<sequence length="566" mass="62496">MADRFVVSARKYRPATFGELVGQEAISATLQRSIRQNKIAHAYLFCGPRGVGKTSAARIFAKTINCLELTPEGEACGHCDACRAFERQQSLSVYELDAASNNSTDDIRRLIEEVNVPPQTGKHKVYIIDEVHMLSKQAFNAFLKTLEEPPSYVVFILATTEKQMILPTILSRCQVYDFRPIPEDVIVRQLKLVAHNEQIPAEEEALAIIARHADGGMRDALSLFDRIAGFGDGQITYKQTVDSLHILDKDTFFQIANCLHRGDSAKLLGLLDEIYADGFDGKAIITGLSAFYRNLFLAVEDETLPIAQIAEADKTAYVVLARSIGKPALYTTIAKLMDCERQYRMANGKRLLVEMTLLGLALSKELKSAVSASNQPVTSSNQSAASSPQPTTSAPASSPSVAASPQQGATAAQPASPSGRPIARNPLTKGVVSLRSTEQNKKTEPKGASTPMSLLDAWADYKEHSNMNDPSRKFMNSLFPTMHKGGIVHFTVREEAQRETLLKEEQTLLGCLSKLLQKPIRLQVDVASPEQISHIHNPREWISDEIKKKPSLKKLFEELDLYEKGR</sequence>
<evidence type="ECO:0000259" key="13">
    <source>
        <dbReference type="SMART" id="SM00382"/>
    </source>
</evidence>
<accession>A0ABQ0E0P0</accession>
<feature type="compositionally biased region" description="Low complexity" evidence="12">
    <location>
        <begin position="378"/>
        <end position="407"/>
    </location>
</feature>
<dbReference type="Gene3D" id="1.10.8.60">
    <property type="match status" value="1"/>
</dbReference>